<keyword evidence="3 16" id="KW-0813">Transport</keyword>
<evidence type="ECO:0000256" key="6">
    <source>
        <dbReference type="ARBA" id="ARBA00022692"/>
    </source>
</evidence>
<keyword evidence="4" id="KW-1003">Cell membrane</keyword>
<gene>
    <name evidence="18" type="ORF">SAMN02745123_01228</name>
</gene>
<dbReference type="EMBL" id="FRAR01000009">
    <property type="protein sequence ID" value="SHK24159.1"/>
    <property type="molecule type" value="Genomic_DNA"/>
</dbReference>
<name>A0A1M6QV61_9FIRM</name>
<keyword evidence="10" id="KW-0406">Ion transport</keyword>
<evidence type="ECO:0000256" key="16">
    <source>
        <dbReference type="RuleBase" id="RU362098"/>
    </source>
</evidence>
<evidence type="ECO:0000256" key="1">
    <source>
        <dbReference type="ARBA" id="ARBA00003926"/>
    </source>
</evidence>
<feature type="transmembrane region" description="Helical" evidence="16">
    <location>
        <begin position="261"/>
        <end position="286"/>
    </location>
</feature>
<feature type="transmembrane region" description="Helical" evidence="16">
    <location>
        <begin position="376"/>
        <end position="398"/>
    </location>
</feature>
<comment type="subcellular location">
    <subcellularLocation>
        <location evidence="2 16">Cell membrane</location>
        <topology evidence="2 16">Multi-pass membrane protein</topology>
    </subcellularLocation>
</comment>
<dbReference type="PRINTS" id="PR00326">
    <property type="entry name" value="GTP1OBG"/>
</dbReference>
<dbReference type="InterPro" id="IPR027417">
    <property type="entry name" value="P-loop_NTPase"/>
</dbReference>
<feature type="transmembrane region" description="Helical" evidence="16">
    <location>
        <begin position="594"/>
        <end position="613"/>
    </location>
</feature>
<sequence length="661" mass="71729">MSHCHGCSIQINIPEGARRIVLAGNPNAGKSVFFNYLTGMYVDVSNYPGTTLEISHGRYKGDVVIDTPGVYGISSFNDEERVARDVILSADMVINVVNAVYLERDLFLTQQIIDTGVPVLVALNMVDEAARQGLHVDHQLLSQLLGVPVIPTVAVKKQGLEEVKQQLWQSRRGHADELLQQELDKLLSKVSNPGEALLILEGDAAVAERHGLQPLDRREEIYLQRRQRVNQLVGQVVKDSSKTASLTNSLSRMMIKPLTGIPILLLALYAMYQIIGVFVAGTVVGLTEETIMIGHFEPAIRSLVGSFISEESIPGTILIGEFGVLTMTFTYVFGLLMPLVMGFYFFLSLFEDSGYLPRLATLVDRLLTSIGLNGRAVIPLILGLGCVTMATITTRLLGSERERRIAIFLLGLTIPCSAQLGVIAGMLAAVGPEFVALYTLVILSVLVVTGTLMNTLLSGQSSNLLIDLPPLRFPRLPNVLTKTGIKSYQFLKEAFPLFALGALIISVFQVSGILTLLQNSLAPLTVGWLGLPKEAATAFIMGLIRRDFGAAGLADMPLTSIQTVVSLTTITLFVPCIASILVMFKERTKKEAAIMWLSTWVIAFFIGGIVAQLSQWLGVSTPLEVVSVIGAVLALAAITVLSARFLKKSQLPRSSRSKEVA</sequence>
<feature type="domain" description="FeoB-type G" evidence="17">
    <location>
        <begin position="17"/>
        <end position="173"/>
    </location>
</feature>
<feature type="binding site" evidence="15">
    <location>
        <position position="38"/>
    </location>
    <ligand>
        <name>Mg(2+)</name>
        <dbReference type="ChEBI" id="CHEBI:18420"/>
        <label>2</label>
    </ligand>
</feature>
<dbReference type="OrthoDB" id="9809127at2"/>
<dbReference type="STRING" id="1121421.SAMN02745123_01228"/>
<keyword evidence="7 14" id="KW-0547">Nucleotide-binding</keyword>
<dbReference type="GO" id="GO:0046872">
    <property type="term" value="F:metal ion binding"/>
    <property type="evidence" value="ECO:0007669"/>
    <property type="project" value="UniProtKB-KW"/>
</dbReference>
<dbReference type="AlphaFoldDB" id="A0A1M6QV61"/>
<keyword evidence="5 16" id="KW-0410">Iron transport</keyword>
<dbReference type="InterPro" id="IPR011642">
    <property type="entry name" value="Gate_dom"/>
</dbReference>
<keyword evidence="19" id="KW-1185">Reference proteome</keyword>
<feature type="binding site" evidence="14">
    <location>
        <begin position="66"/>
        <end position="69"/>
    </location>
    <ligand>
        <name>GTP</name>
        <dbReference type="ChEBI" id="CHEBI:37565"/>
        <label>1</label>
    </ligand>
</feature>
<dbReference type="GO" id="GO:0005525">
    <property type="term" value="F:GTP binding"/>
    <property type="evidence" value="ECO:0007669"/>
    <property type="project" value="UniProtKB-KW"/>
</dbReference>
<keyword evidence="6 16" id="KW-0812">Transmembrane</keyword>
<keyword evidence="12 16" id="KW-0472">Membrane</keyword>
<reference evidence="19" key="1">
    <citation type="submission" date="2016-11" db="EMBL/GenBank/DDBJ databases">
        <authorList>
            <person name="Varghese N."/>
            <person name="Submissions S."/>
        </authorList>
    </citation>
    <scope>NUCLEOTIDE SEQUENCE [LARGE SCALE GENOMIC DNA]</scope>
    <source>
        <strain evidence="19">DSM 10349</strain>
    </source>
</reference>
<feature type="transmembrane region" description="Helical" evidence="16">
    <location>
        <begin position="561"/>
        <end position="582"/>
    </location>
</feature>
<dbReference type="InterPro" id="IPR006073">
    <property type="entry name" value="GTP-bd"/>
</dbReference>
<dbReference type="Proteomes" id="UP000183997">
    <property type="component" value="Unassembled WGS sequence"/>
</dbReference>
<evidence type="ECO:0000256" key="12">
    <source>
        <dbReference type="ARBA" id="ARBA00023136"/>
    </source>
</evidence>
<feature type="transmembrane region" description="Helical" evidence="16">
    <location>
        <begin position="435"/>
        <end position="457"/>
    </location>
</feature>
<feature type="binding site" evidence="14">
    <location>
        <begin position="124"/>
        <end position="127"/>
    </location>
    <ligand>
        <name>GTP</name>
        <dbReference type="ChEBI" id="CHEBI:37565"/>
        <label>1</label>
    </ligand>
</feature>
<dbReference type="GO" id="GO:0005886">
    <property type="term" value="C:plasma membrane"/>
    <property type="evidence" value="ECO:0007669"/>
    <property type="project" value="UniProtKB-SubCell"/>
</dbReference>
<comment type="similarity">
    <text evidence="16">Belongs to the TRAFAC class TrmE-Era-EngA-EngB-Septin-like GTPase superfamily. FeoB GTPase (TC 9.A.8) family.</text>
</comment>
<evidence type="ECO:0000256" key="11">
    <source>
        <dbReference type="ARBA" id="ARBA00023134"/>
    </source>
</evidence>
<dbReference type="PANTHER" id="PTHR43185:SF1">
    <property type="entry name" value="FE(2+) TRANSPORTER FEOB"/>
    <property type="match status" value="1"/>
</dbReference>
<keyword evidence="15" id="KW-0460">Magnesium</keyword>
<evidence type="ECO:0000256" key="14">
    <source>
        <dbReference type="PIRSR" id="PIRSR603373-1"/>
    </source>
</evidence>
<dbReference type="SUPFAM" id="SSF52540">
    <property type="entry name" value="P-loop containing nucleoside triphosphate hydrolases"/>
    <property type="match status" value="1"/>
</dbReference>
<evidence type="ECO:0000256" key="13">
    <source>
        <dbReference type="NCBIfam" id="TIGR00437"/>
    </source>
</evidence>
<evidence type="ECO:0000313" key="18">
    <source>
        <dbReference type="EMBL" id="SHK24159.1"/>
    </source>
</evidence>
<dbReference type="InterPro" id="IPR050860">
    <property type="entry name" value="FeoB_GTPase"/>
</dbReference>
<dbReference type="GO" id="GO:0015093">
    <property type="term" value="F:ferrous iron transmembrane transporter activity"/>
    <property type="evidence" value="ECO:0007669"/>
    <property type="project" value="UniProtKB-UniRule"/>
</dbReference>
<organism evidence="18 19">
    <name type="scientific">Desulforamulus aeronauticus DSM 10349</name>
    <dbReference type="NCBI Taxonomy" id="1121421"/>
    <lineage>
        <taxon>Bacteria</taxon>
        <taxon>Bacillati</taxon>
        <taxon>Bacillota</taxon>
        <taxon>Clostridia</taxon>
        <taxon>Eubacteriales</taxon>
        <taxon>Peptococcaceae</taxon>
        <taxon>Desulforamulus</taxon>
    </lineage>
</organism>
<dbReference type="PROSITE" id="PS51711">
    <property type="entry name" value="G_FEOB"/>
    <property type="match status" value="1"/>
</dbReference>
<keyword evidence="11 14" id="KW-0342">GTP-binding</keyword>
<dbReference type="Pfam" id="PF07664">
    <property type="entry name" value="FeoB_C"/>
    <property type="match status" value="1"/>
</dbReference>
<evidence type="ECO:0000259" key="17">
    <source>
        <dbReference type="PROSITE" id="PS51711"/>
    </source>
</evidence>
<feature type="transmembrane region" description="Helical" evidence="16">
    <location>
        <begin position="322"/>
        <end position="347"/>
    </location>
</feature>
<dbReference type="CDD" id="cd01879">
    <property type="entry name" value="FeoB"/>
    <property type="match status" value="1"/>
</dbReference>
<dbReference type="NCBIfam" id="TIGR00437">
    <property type="entry name" value="feoB"/>
    <property type="match status" value="1"/>
</dbReference>
<proteinExistence type="inferred from homology"/>
<dbReference type="InterPro" id="IPR003373">
    <property type="entry name" value="Fe2_transport_prot-B"/>
</dbReference>
<feature type="transmembrane region" description="Helical" evidence="16">
    <location>
        <begin position="495"/>
        <end position="517"/>
    </location>
</feature>
<feature type="binding site" evidence="15">
    <location>
        <position position="35"/>
    </location>
    <ligand>
        <name>Mg(2+)</name>
        <dbReference type="ChEBI" id="CHEBI:18420"/>
        <label>2</label>
    </ligand>
</feature>
<dbReference type="InterPro" id="IPR030389">
    <property type="entry name" value="G_FEOB_dom"/>
</dbReference>
<evidence type="ECO:0000256" key="4">
    <source>
        <dbReference type="ARBA" id="ARBA00022475"/>
    </source>
</evidence>
<evidence type="ECO:0000256" key="9">
    <source>
        <dbReference type="ARBA" id="ARBA00023004"/>
    </source>
</evidence>
<keyword evidence="15" id="KW-0479">Metal-binding</keyword>
<feature type="transmembrane region" description="Helical" evidence="16">
    <location>
        <begin position="405"/>
        <end position="429"/>
    </location>
</feature>
<evidence type="ECO:0000256" key="10">
    <source>
        <dbReference type="ARBA" id="ARBA00023065"/>
    </source>
</evidence>
<protein>
    <recommendedName>
        <fullName evidence="13 16">Ferrous iron transport protein B</fullName>
    </recommendedName>
</protein>
<feature type="binding site" evidence="14">
    <location>
        <begin position="24"/>
        <end position="31"/>
    </location>
    <ligand>
        <name>GTP</name>
        <dbReference type="ChEBI" id="CHEBI:37565"/>
        <label>1</label>
    </ligand>
</feature>
<dbReference type="InterPro" id="IPR005225">
    <property type="entry name" value="Small_GTP-bd"/>
</dbReference>
<keyword evidence="8 16" id="KW-1133">Transmembrane helix</keyword>
<feature type="transmembrane region" description="Helical" evidence="16">
    <location>
        <begin position="625"/>
        <end position="646"/>
    </location>
</feature>
<dbReference type="InterPro" id="IPR011640">
    <property type="entry name" value="Fe2_transport_prot_B_C"/>
</dbReference>
<feature type="binding site" evidence="15">
    <location>
        <position position="39"/>
    </location>
    <ligand>
        <name>Mg(2+)</name>
        <dbReference type="ChEBI" id="CHEBI:18420"/>
        <label>2</label>
    </ligand>
</feature>
<keyword evidence="9 16" id="KW-0408">Iron</keyword>
<evidence type="ECO:0000256" key="8">
    <source>
        <dbReference type="ARBA" id="ARBA00022989"/>
    </source>
</evidence>
<comment type="function">
    <text evidence="1 16">Probable transporter of a GTP-driven Fe(2+) uptake system.</text>
</comment>
<dbReference type="Pfam" id="PF07670">
    <property type="entry name" value="Gate"/>
    <property type="match status" value="2"/>
</dbReference>
<evidence type="ECO:0000256" key="3">
    <source>
        <dbReference type="ARBA" id="ARBA00022448"/>
    </source>
</evidence>
<evidence type="ECO:0000256" key="2">
    <source>
        <dbReference type="ARBA" id="ARBA00004651"/>
    </source>
</evidence>
<feature type="binding site" evidence="14">
    <location>
        <begin position="49"/>
        <end position="53"/>
    </location>
    <ligand>
        <name>GTP</name>
        <dbReference type="ChEBI" id="CHEBI:37565"/>
        <label>1</label>
    </ligand>
</feature>
<evidence type="ECO:0000256" key="15">
    <source>
        <dbReference type="PIRSR" id="PIRSR603373-2"/>
    </source>
</evidence>
<evidence type="ECO:0000256" key="5">
    <source>
        <dbReference type="ARBA" id="ARBA00022496"/>
    </source>
</evidence>
<dbReference type="Pfam" id="PF02421">
    <property type="entry name" value="FeoB_N"/>
    <property type="match status" value="1"/>
</dbReference>
<dbReference type="RefSeq" id="WP_072911872.1">
    <property type="nucleotide sequence ID" value="NZ_FRAR01000009.1"/>
</dbReference>
<dbReference type="PANTHER" id="PTHR43185">
    <property type="entry name" value="FERROUS IRON TRANSPORT PROTEIN B"/>
    <property type="match status" value="1"/>
</dbReference>
<evidence type="ECO:0000256" key="7">
    <source>
        <dbReference type="ARBA" id="ARBA00022741"/>
    </source>
</evidence>
<accession>A0A1M6QV61</accession>
<evidence type="ECO:0000313" key="19">
    <source>
        <dbReference type="Proteomes" id="UP000183997"/>
    </source>
</evidence>
<dbReference type="Gene3D" id="3.40.50.300">
    <property type="entry name" value="P-loop containing nucleotide triphosphate hydrolases"/>
    <property type="match status" value="1"/>
</dbReference>
<dbReference type="NCBIfam" id="TIGR00231">
    <property type="entry name" value="small_GTP"/>
    <property type="match status" value="1"/>
</dbReference>